<dbReference type="SUPFAM" id="SSF51206">
    <property type="entry name" value="cAMP-binding domain-like"/>
    <property type="match status" value="1"/>
</dbReference>
<protein>
    <submittedName>
        <fullName evidence="6">cAMP-binding proteins</fullName>
    </submittedName>
</protein>
<dbReference type="Pfam" id="PF13545">
    <property type="entry name" value="HTH_Crp_2"/>
    <property type="match status" value="1"/>
</dbReference>
<dbReference type="PROSITE" id="PS50042">
    <property type="entry name" value="CNMP_BINDING_3"/>
    <property type="match status" value="1"/>
</dbReference>
<dbReference type="PRINTS" id="PR00103">
    <property type="entry name" value="CAMPKINASE"/>
</dbReference>
<evidence type="ECO:0000259" key="4">
    <source>
        <dbReference type="PROSITE" id="PS50042"/>
    </source>
</evidence>
<gene>
    <name evidence="6" type="ORF">BROSI_A0642</name>
</gene>
<dbReference type="PROSITE" id="PS00889">
    <property type="entry name" value="CNMP_BINDING_2"/>
    <property type="match status" value="1"/>
</dbReference>
<dbReference type="Gene3D" id="2.60.120.10">
    <property type="entry name" value="Jelly Rolls"/>
    <property type="match status" value="1"/>
</dbReference>
<keyword evidence="1" id="KW-0805">Transcription regulation</keyword>
<sequence length="226" mass="25297">MNEVKKFDLTTRLKNVPLFSPFSDKQLDMLSKVGIIKSLRKDCTIVYQNGPGDSFYIVLSGRVKVTILNENGKEIVLSILQAGDFFGELSLLDNAPRSASVIAVEDTSLFLLTRNRFCQLITDHTDIVKIILREICIRLRNANGKIESFAFLDVYGRTIRVLQQLAHNQGIKTGNSITILNAPSHQELSSMVGTSRETITRIIKILKKNKTLISYKGRKIVLSGIT</sequence>
<dbReference type="CDD" id="cd00038">
    <property type="entry name" value="CAP_ED"/>
    <property type="match status" value="1"/>
</dbReference>
<dbReference type="PANTHER" id="PTHR24567">
    <property type="entry name" value="CRP FAMILY TRANSCRIPTIONAL REGULATORY PROTEIN"/>
    <property type="match status" value="1"/>
</dbReference>
<dbReference type="SMART" id="SM00419">
    <property type="entry name" value="HTH_CRP"/>
    <property type="match status" value="1"/>
</dbReference>
<proteinExistence type="predicted"/>
<comment type="caution">
    <text evidence="6">The sequence shown here is derived from an EMBL/GenBank/DDBJ whole genome shotgun (WGS) entry which is preliminary data.</text>
</comment>
<dbReference type="InterPro" id="IPR012318">
    <property type="entry name" value="HTH_CRP"/>
</dbReference>
<dbReference type="InterPro" id="IPR000595">
    <property type="entry name" value="cNMP-bd_dom"/>
</dbReference>
<dbReference type="Pfam" id="PF00027">
    <property type="entry name" value="cNMP_binding"/>
    <property type="match status" value="1"/>
</dbReference>
<evidence type="ECO:0000256" key="3">
    <source>
        <dbReference type="ARBA" id="ARBA00023163"/>
    </source>
</evidence>
<dbReference type="InterPro" id="IPR036390">
    <property type="entry name" value="WH_DNA-bd_sf"/>
</dbReference>
<dbReference type="PROSITE" id="PS51063">
    <property type="entry name" value="HTH_CRP_2"/>
    <property type="match status" value="1"/>
</dbReference>
<dbReference type="RefSeq" id="WP_052562290.1">
    <property type="nucleotide sequence ID" value="NZ_BAFN01000001.1"/>
</dbReference>
<feature type="domain" description="HTH crp-type" evidence="5">
    <location>
        <begin position="152"/>
        <end position="226"/>
    </location>
</feature>
<organism evidence="6 7">
    <name type="scientific">Candidatus Brocadia sinica JPN1</name>
    <dbReference type="NCBI Taxonomy" id="1197129"/>
    <lineage>
        <taxon>Bacteria</taxon>
        <taxon>Pseudomonadati</taxon>
        <taxon>Planctomycetota</taxon>
        <taxon>Candidatus Brocadiia</taxon>
        <taxon>Candidatus Brocadiales</taxon>
        <taxon>Candidatus Brocadiaceae</taxon>
        <taxon>Candidatus Brocadia</taxon>
    </lineage>
</organism>
<feature type="domain" description="Cyclic nucleotide-binding" evidence="4">
    <location>
        <begin position="18"/>
        <end position="138"/>
    </location>
</feature>
<dbReference type="SMART" id="SM00100">
    <property type="entry name" value="cNMP"/>
    <property type="match status" value="1"/>
</dbReference>
<keyword evidence="3" id="KW-0804">Transcription</keyword>
<dbReference type="InterPro" id="IPR018490">
    <property type="entry name" value="cNMP-bd_dom_sf"/>
</dbReference>
<accession>A0ABQ0JTP3</accession>
<evidence type="ECO:0000313" key="6">
    <source>
        <dbReference type="EMBL" id="GAN32132.1"/>
    </source>
</evidence>
<name>A0ABQ0JTP3_9BACT</name>
<keyword evidence="7" id="KW-1185">Reference proteome</keyword>
<evidence type="ECO:0000259" key="5">
    <source>
        <dbReference type="PROSITE" id="PS51063"/>
    </source>
</evidence>
<dbReference type="EMBL" id="BAFN01000001">
    <property type="protein sequence ID" value="GAN32132.1"/>
    <property type="molecule type" value="Genomic_DNA"/>
</dbReference>
<evidence type="ECO:0000256" key="2">
    <source>
        <dbReference type="ARBA" id="ARBA00023125"/>
    </source>
</evidence>
<dbReference type="InterPro" id="IPR050397">
    <property type="entry name" value="Env_Response_Regulators"/>
</dbReference>
<evidence type="ECO:0000313" key="7">
    <source>
        <dbReference type="Proteomes" id="UP000032309"/>
    </source>
</evidence>
<reference evidence="7" key="1">
    <citation type="journal article" date="2015" name="Genome Announc.">
        <title>Draft Genome Sequence of an Anaerobic Ammonium-Oxidizing Bacterium, "Candidatus Brocadia sinica".</title>
        <authorList>
            <person name="Oshiki M."/>
            <person name="Shinyako-Hata K."/>
            <person name="Satoh H."/>
            <person name="Okabe S."/>
        </authorList>
    </citation>
    <scope>NUCLEOTIDE SEQUENCE [LARGE SCALE GENOMIC DNA]</scope>
    <source>
        <strain evidence="7">JPN1</strain>
    </source>
</reference>
<dbReference type="InterPro" id="IPR014710">
    <property type="entry name" value="RmlC-like_jellyroll"/>
</dbReference>
<evidence type="ECO:0000256" key="1">
    <source>
        <dbReference type="ARBA" id="ARBA00023015"/>
    </source>
</evidence>
<dbReference type="SUPFAM" id="SSF46785">
    <property type="entry name" value="Winged helix' DNA-binding domain"/>
    <property type="match status" value="1"/>
</dbReference>
<dbReference type="Proteomes" id="UP000032309">
    <property type="component" value="Unassembled WGS sequence"/>
</dbReference>
<dbReference type="InterPro" id="IPR018488">
    <property type="entry name" value="cNMP-bd_CS"/>
</dbReference>
<keyword evidence="2" id="KW-0238">DNA-binding</keyword>
<dbReference type="PANTHER" id="PTHR24567:SF74">
    <property type="entry name" value="HTH-TYPE TRANSCRIPTIONAL REGULATOR ARCR"/>
    <property type="match status" value="1"/>
</dbReference>
<dbReference type="Gene3D" id="1.10.10.10">
    <property type="entry name" value="Winged helix-like DNA-binding domain superfamily/Winged helix DNA-binding domain"/>
    <property type="match status" value="1"/>
</dbReference>
<dbReference type="InterPro" id="IPR036388">
    <property type="entry name" value="WH-like_DNA-bd_sf"/>
</dbReference>